<organism evidence="1 2">
    <name type="scientific">Streptomyces violaceusniger</name>
    <dbReference type="NCBI Taxonomy" id="68280"/>
    <lineage>
        <taxon>Bacteria</taxon>
        <taxon>Bacillati</taxon>
        <taxon>Actinomycetota</taxon>
        <taxon>Actinomycetes</taxon>
        <taxon>Kitasatosporales</taxon>
        <taxon>Streptomycetaceae</taxon>
        <taxon>Streptomyces</taxon>
        <taxon>Streptomyces violaceusniger group</taxon>
    </lineage>
</organism>
<dbReference type="AlphaFoldDB" id="A0A0X3VD60"/>
<accession>A0A0X3VD60</accession>
<evidence type="ECO:0000313" key="2">
    <source>
        <dbReference type="Proteomes" id="UP000053413"/>
    </source>
</evidence>
<proteinExistence type="predicted"/>
<dbReference type="EMBL" id="LLZJ01000439">
    <property type="protein sequence ID" value="KUL42695.1"/>
    <property type="molecule type" value="Genomic_DNA"/>
</dbReference>
<dbReference type="Proteomes" id="UP000053413">
    <property type="component" value="Unassembled WGS sequence"/>
</dbReference>
<comment type="caution">
    <text evidence="1">The sequence shown here is derived from an EMBL/GenBank/DDBJ whole genome shotgun (WGS) entry which is preliminary data.</text>
</comment>
<sequence length="89" mass="9457">MRPATAAKLRANAATIHQLGRQHGLHSFALSSEPGELVATLDADRSYFDITSFETDLSTILGALVEVVPRGPGVEVDETEPLNDLRGAA</sequence>
<protein>
    <submittedName>
        <fullName evidence="1">Uncharacterized protein</fullName>
    </submittedName>
</protein>
<dbReference type="GeneID" id="97430193"/>
<evidence type="ECO:0000313" key="1">
    <source>
        <dbReference type="EMBL" id="KUL42695.1"/>
    </source>
</evidence>
<dbReference type="OrthoDB" id="4324800at2"/>
<name>A0A0X3VD60_STRVO</name>
<gene>
    <name evidence="1" type="ORF">ADL28_44765</name>
</gene>
<reference evidence="2" key="1">
    <citation type="submission" date="2015-10" db="EMBL/GenBank/DDBJ databases">
        <authorList>
            <person name="Ju K.-S."/>
            <person name="Doroghazi J.R."/>
            <person name="Metcalf W.W."/>
        </authorList>
    </citation>
    <scope>NUCLEOTIDE SEQUENCE [LARGE SCALE GENOMIC DNA]</scope>
    <source>
        <strain evidence="2">NRRL F-8817</strain>
    </source>
</reference>
<dbReference type="RefSeq" id="WP_059149557.1">
    <property type="nucleotide sequence ID" value="NZ_LLZJ01000439.1"/>
</dbReference>